<feature type="binding site" evidence="2">
    <location>
        <begin position="272"/>
        <end position="274"/>
    </location>
    <ligand>
        <name>substrate</name>
    </ligand>
</feature>
<name>A0A2P2EE39_9PROT</name>
<keyword evidence="5" id="KW-0326">Glycosidase</keyword>
<sequence>MPASPSPTRRALSLPSFEPSFWTAKHLAKLDFDQLPCPHVFMAEDVVQLDPTLTLWDIWPVQLDNGDLVELPQGSLWVMLSAPRMADPDERHNMARMRLLLKTCEGWRDCGNLLPDGFSPGSREWSGSTRFDPGTGVVSLWFTAAGRRGQAQPDFEQRLFQAQGKLDLSGALPQVTQWQGLAQTVENQGQLYADLSIHQGVPGQIKGFRDPYWFRDPVDGQGYVLFTASRPPHASTTAYDGVIGLARADDLDGHGPFTLLPPLVDAYGLASELERPHMFVHDGLYYLFWSTQSHIFDPTVARGPTGLYGMVGPSLFGPFEPLNGSGLVLANPPSEPRQAYAWQVLPSLEVVSFIDFWGLKGGDILTDPALKQAQFAGAIAPVSRLRLTGATSSLI</sequence>
<evidence type="ECO:0000256" key="4">
    <source>
        <dbReference type="RuleBase" id="RU361220"/>
    </source>
</evidence>
<accession>A0A2P2EE39</accession>
<reference evidence="5 6" key="1">
    <citation type="journal article" date="2018" name="Genome Announc.">
        <title>Draft Genome Sequence of "Candidatus Phycosocius bacilliformis," an Alphaproteobacterial Ectosymbiont of the Hydrocarbon-Producing Green Alga Botryococcus braunii.</title>
        <authorList>
            <person name="Tanabe Y."/>
            <person name="Yamaguchi H."/>
            <person name="Watanabe M.M."/>
        </authorList>
    </citation>
    <scope>NUCLEOTIDE SEQUENCE [LARGE SCALE GENOMIC DNA]</scope>
    <source>
        <strain evidence="5 6">BOTRYCO-2</strain>
    </source>
</reference>
<proteinExistence type="inferred from homology"/>
<dbReference type="Pfam" id="PF02435">
    <property type="entry name" value="Glyco_hydro_68"/>
    <property type="match status" value="2"/>
</dbReference>
<dbReference type="InterPro" id="IPR003469">
    <property type="entry name" value="Glyco_hydro_68"/>
</dbReference>
<dbReference type="Gene3D" id="2.115.10.20">
    <property type="entry name" value="Glycosyl hydrolase domain, family 43"/>
    <property type="match status" value="1"/>
</dbReference>
<comment type="similarity">
    <text evidence="1 4">Belongs to the glycosyl hydrolase 68 family.</text>
</comment>
<evidence type="ECO:0000313" key="5">
    <source>
        <dbReference type="EMBL" id="GBF59328.1"/>
    </source>
</evidence>
<dbReference type="InterPro" id="IPR023296">
    <property type="entry name" value="Glyco_hydro_beta-prop_sf"/>
</dbReference>
<dbReference type="GO" id="GO:0009758">
    <property type="term" value="P:carbohydrate utilization"/>
    <property type="evidence" value="ECO:0007669"/>
    <property type="project" value="InterPro"/>
</dbReference>
<evidence type="ECO:0000256" key="1">
    <source>
        <dbReference type="ARBA" id="ARBA00006775"/>
    </source>
</evidence>
<dbReference type="EC" id="3.2.1.26" evidence="5"/>
<organism evidence="5 6">
    <name type="scientific">Candidatus Phycosocius bacilliformis</name>
    <dbReference type="NCBI Taxonomy" id="1445552"/>
    <lineage>
        <taxon>Bacteria</taxon>
        <taxon>Pseudomonadati</taxon>
        <taxon>Pseudomonadota</taxon>
        <taxon>Alphaproteobacteria</taxon>
        <taxon>Caulobacterales</taxon>
        <taxon>Caulobacterales incertae sedis</taxon>
        <taxon>Candidatus Phycosocius</taxon>
    </lineage>
</organism>
<feature type="site" description="Transition state stabilizer" evidence="3">
    <location>
        <position position="210"/>
    </location>
</feature>
<evidence type="ECO:0000256" key="3">
    <source>
        <dbReference type="PIRSR" id="PIRSR603469-4"/>
    </source>
</evidence>
<keyword evidence="6" id="KW-1185">Reference proteome</keyword>
<protein>
    <submittedName>
        <fullName evidence="5">Extracellular sucrase</fullName>
        <ecNumber evidence="5">3.2.1.26</ecNumber>
    </submittedName>
</protein>
<comment type="caution">
    <text evidence="5">The sequence shown here is derived from an EMBL/GenBank/DDBJ whole genome shotgun (WGS) entry which is preliminary data.</text>
</comment>
<dbReference type="EMBL" id="BFBR01000012">
    <property type="protein sequence ID" value="GBF59328.1"/>
    <property type="molecule type" value="Genomic_DNA"/>
</dbReference>
<evidence type="ECO:0000313" key="6">
    <source>
        <dbReference type="Proteomes" id="UP000245086"/>
    </source>
</evidence>
<evidence type="ECO:0000256" key="2">
    <source>
        <dbReference type="PIRSR" id="PIRSR603469-2"/>
    </source>
</evidence>
<dbReference type="CDD" id="cd08997">
    <property type="entry name" value="GH68"/>
    <property type="match status" value="1"/>
</dbReference>
<keyword evidence="5" id="KW-0378">Hydrolase</keyword>
<dbReference type="GO" id="GO:0004564">
    <property type="term" value="F:beta-fructofuranosidase activity"/>
    <property type="evidence" value="ECO:0007669"/>
    <property type="project" value="UniProtKB-EC"/>
</dbReference>
<dbReference type="GO" id="GO:0050053">
    <property type="term" value="F:levansucrase activity"/>
    <property type="evidence" value="ECO:0007669"/>
    <property type="project" value="InterPro"/>
</dbReference>
<dbReference type="SUPFAM" id="SSF75005">
    <property type="entry name" value="Arabinanase/levansucrase/invertase"/>
    <property type="match status" value="1"/>
</dbReference>
<dbReference type="Proteomes" id="UP000245086">
    <property type="component" value="Unassembled WGS sequence"/>
</dbReference>
<dbReference type="AlphaFoldDB" id="A0A2P2EE39"/>
<gene>
    <name evidence="5" type="primary">sacC</name>
    <name evidence="5" type="ORF">PbB2_03023</name>
</gene>